<keyword evidence="1" id="KW-0732">Signal</keyword>
<sequence>MIKNTIKTALSFALIATALFTTNVQAKTNSTTITFKAMIVYPPCNYSFNNNNAQLNCYNSEENKVKTSSFNYTKQSPSSEWKKTEDNRSIYQFNWTNKEKGLAMVSVKYL</sequence>
<feature type="signal peptide" evidence="1">
    <location>
        <begin position="1"/>
        <end position="26"/>
    </location>
</feature>
<gene>
    <name evidence="2" type="ordered locus">S70_11265</name>
</gene>
<reference evidence="2 3" key="1">
    <citation type="journal article" date="2012" name="J. Bacteriol.">
        <title>Complete Genome Sequence of Providencia stuartii Clinical Isolate MRSN 2154.</title>
        <authorList>
            <person name="Clifford R.J."/>
            <person name="Hang J."/>
            <person name="Riley M.C."/>
            <person name="Onmus-Leone F."/>
            <person name="Kuschner R.A."/>
            <person name="Lesho E.P."/>
            <person name="Waterman P.E."/>
        </authorList>
    </citation>
    <scope>NUCLEOTIDE SEQUENCE [LARGE SCALE GENOMIC DNA]</scope>
    <source>
        <strain evidence="2 3">MRSN 2154</strain>
    </source>
</reference>
<dbReference type="RefSeq" id="WP_004924557.1">
    <property type="nucleotide sequence ID" value="NC_017731.1"/>
</dbReference>
<reference evidence="3" key="2">
    <citation type="submission" date="2012-04" db="EMBL/GenBank/DDBJ databases">
        <title>Complete genome sequence of Providencia stuartii clinical isolate MRSN 2154.</title>
        <authorList>
            <person name="Clifford R.J."/>
            <person name="Hang J."/>
            <person name="Riley M.C."/>
            <person name="Onmus-Leone F."/>
            <person name="Kuschner R.A."/>
            <person name="Lesho E.P."/>
            <person name="Waterman P.E."/>
        </authorList>
    </citation>
    <scope>NUCLEOTIDE SEQUENCE [LARGE SCALE GENOMIC DNA]</scope>
    <source>
        <strain evidence="3">MRSN 2154</strain>
    </source>
</reference>
<accession>A0A140NMJ7</accession>
<feature type="chain" id="PRO_5007303730" description="Pilus assembly protein" evidence="1">
    <location>
        <begin position="27"/>
        <end position="110"/>
    </location>
</feature>
<dbReference type="OrthoDB" id="6466977at2"/>
<protein>
    <recommendedName>
        <fullName evidence="4">Pilus assembly protein</fullName>
    </recommendedName>
</protein>
<proteinExistence type="predicted"/>
<dbReference type="HOGENOM" id="CLU_155233_1_0_6"/>
<dbReference type="AlphaFoldDB" id="A0A140NMJ7"/>
<evidence type="ECO:0000313" key="3">
    <source>
        <dbReference type="Proteomes" id="UP000005012"/>
    </source>
</evidence>
<dbReference type="KEGG" id="psi:S70_11265"/>
<organism evidence="2 3">
    <name type="scientific">Providencia stuartii (strain MRSN 2154)</name>
    <dbReference type="NCBI Taxonomy" id="1157951"/>
    <lineage>
        <taxon>Bacteria</taxon>
        <taxon>Pseudomonadati</taxon>
        <taxon>Pseudomonadota</taxon>
        <taxon>Gammaproteobacteria</taxon>
        <taxon>Enterobacterales</taxon>
        <taxon>Morganellaceae</taxon>
        <taxon>Providencia</taxon>
    </lineage>
</organism>
<evidence type="ECO:0008006" key="4">
    <source>
        <dbReference type="Google" id="ProtNLM"/>
    </source>
</evidence>
<name>A0A140NMJ7_PROSM</name>
<dbReference type="GeneID" id="93521167"/>
<evidence type="ECO:0000313" key="2">
    <source>
        <dbReference type="EMBL" id="AFH94103.1"/>
    </source>
</evidence>
<dbReference type="Proteomes" id="UP000005012">
    <property type="component" value="Chromosome"/>
</dbReference>
<dbReference type="EMBL" id="CP003488">
    <property type="protein sequence ID" value="AFH94103.1"/>
    <property type="molecule type" value="Genomic_DNA"/>
</dbReference>
<evidence type="ECO:0000256" key="1">
    <source>
        <dbReference type="SAM" id="SignalP"/>
    </source>
</evidence>